<evidence type="ECO:0000256" key="4">
    <source>
        <dbReference type="ARBA" id="ARBA00022679"/>
    </source>
</evidence>
<dbReference type="InterPro" id="IPR003594">
    <property type="entry name" value="HATPase_dom"/>
</dbReference>
<comment type="catalytic activity">
    <reaction evidence="1">
        <text>ATP + protein L-histidine = ADP + protein N-phospho-L-histidine.</text>
        <dbReference type="EC" id="2.7.13.3"/>
    </reaction>
</comment>
<keyword evidence="5" id="KW-0547">Nucleotide-binding</keyword>
<protein>
    <recommendedName>
        <fullName evidence="2">histidine kinase</fullName>
        <ecNumber evidence="2">2.7.13.3</ecNumber>
    </recommendedName>
</protein>
<feature type="domain" description="PAS" evidence="10">
    <location>
        <begin position="262"/>
        <end position="322"/>
    </location>
</feature>
<evidence type="ECO:0000313" key="13">
    <source>
        <dbReference type="Proteomes" id="UP001200430"/>
    </source>
</evidence>
<dbReference type="PROSITE" id="PS50113">
    <property type="entry name" value="PAC"/>
    <property type="match status" value="1"/>
</dbReference>
<dbReference type="SMART" id="SM00387">
    <property type="entry name" value="HATPase_c"/>
    <property type="match status" value="1"/>
</dbReference>
<reference evidence="12 13" key="1">
    <citation type="submission" date="2022-01" db="EMBL/GenBank/DDBJ databases">
        <title>Dethiosulfovibrio faecalis sp. nov., a novel proteolytic, non-sulfur-reducing bacterium isolated from a marine aquaculture solid waste bioreactor.</title>
        <authorList>
            <person name="Grabowski S."/>
            <person name="Apolinario E."/>
            <person name="Schneider N."/>
            <person name="Marshall C.W."/>
            <person name="Sowers K.R."/>
        </authorList>
    </citation>
    <scope>NUCLEOTIDE SEQUENCE [LARGE SCALE GENOMIC DNA]</scope>
    <source>
        <strain evidence="12 13">DSM 12537</strain>
    </source>
</reference>
<evidence type="ECO:0000256" key="2">
    <source>
        <dbReference type="ARBA" id="ARBA00012438"/>
    </source>
</evidence>
<dbReference type="NCBIfam" id="TIGR00229">
    <property type="entry name" value="sensory_box"/>
    <property type="match status" value="3"/>
</dbReference>
<dbReference type="EC" id="2.7.13.3" evidence="2"/>
<name>A0ABS9EN62_9BACT</name>
<dbReference type="PROSITE" id="PS50112">
    <property type="entry name" value="PAS"/>
    <property type="match status" value="3"/>
</dbReference>
<dbReference type="InterPro" id="IPR004358">
    <property type="entry name" value="Sig_transdc_His_kin-like_C"/>
</dbReference>
<dbReference type="InterPro" id="IPR000700">
    <property type="entry name" value="PAS-assoc_C"/>
</dbReference>
<dbReference type="Proteomes" id="UP001200430">
    <property type="component" value="Unassembled WGS sequence"/>
</dbReference>
<feature type="domain" description="PAC" evidence="11">
    <location>
        <begin position="79"/>
        <end position="129"/>
    </location>
</feature>
<dbReference type="CDD" id="cd00130">
    <property type="entry name" value="PAS"/>
    <property type="match status" value="3"/>
</dbReference>
<dbReference type="Gene3D" id="1.10.287.130">
    <property type="match status" value="1"/>
</dbReference>
<dbReference type="InterPro" id="IPR036890">
    <property type="entry name" value="HATPase_C_sf"/>
</dbReference>
<evidence type="ECO:0000256" key="5">
    <source>
        <dbReference type="ARBA" id="ARBA00022741"/>
    </source>
</evidence>
<comment type="caution">
    <text evidence="12">The sequence shown here is derived from an EMBL/GenBank/DDBJ whole genome shotgun (WGS) entry which is preliminary data.</text>
</comment>
<dbReference type="Pfam" id="PF00989">
    <property type="entry name" value="PAS"/>
    <property type="match status" value="1"/>
</dbReference>
<evidence type="ECO:0000256" key="3">
    <source>
        <dbReference type="ARBA" id="ARBA00022553"/>
    </source>
</evidence>
<keyword evidence="7" id="KW-0067">ATP-binding</keyword>
<dbReference type="EMBL" id="JAKGUD010000006">
    <property type="protein sequence ID" value="MCF4142605.1"/>
    <property type="molecule type" value="Genomic_DNA"/>
</dbReference>
<evidence type="ECO:0000259" key="10">
    <source>
        <dbReference type="PROSITE" id="PS50112"/>
    </source>
</evidence>
<dbReference type="SUPFAM" id="SSF55874">
    <property type="entry name" value="ATPase domain of HSP90 chaperone/DNA topoisomerase II/histidine kinase"/>
    <property type="match status" value="1"/>
</dbReference>
<dbReference type="InterPro" id="IPR035965">
    <property type="entry name" value="PAS-like_dom_sf"/>
</dbReference>
<organism evidence="12 13">
    <name type="scientific">Dethiosulfovibrio marinus</name>
    <dbReference type="NCBI Taxonomy" id="133532"/>
    <lineage>
        <taxon>Bacteria</taxon>
        <taxon>Thermotogati</taxon>
        <taxon>Synergistota</taxon>
        <taxon>Synergistia</taxon>
        <taxon>Synergistales</taxon>
        <taxon>Dethiosulfovibrionaceae</taxon>
        <taxon>Dethiosulfovibrio</taxon>
    </lineage>
</organism>
<gene>
    <name evidence="12" type="ORF">L2W38_07230</name>
</gene>
<sequence length="705" mass="79630">MALPFPHDEMCFSILDSVLYGLLVYDGDRISFANKKAISILGYEDQEAIVGRPLLDLIHPDDRPVLWERIPNAATRHVVVGEERFLRKDGSSAPVDIEIFPMKPDEGGGTLMFLRDISMRKRAEESNWESEKKYWQLFNSMGDGAFISGTIRSDMPNRISEVNDSFCRMLGFPREDLVGRPVIDVVDSRSRDEAEGMFDRLLEEGELLLTLDLLREDGRIFPAELSARVIPLWDYPVVMTVVRDLSDKVRASSRVRFAEKRYESLFDNLVDAISLNEIMTDEEGKPWNYRLLEVNRAYEKLTGKERKELVGKTALELFPGEDFLLFDLYHSIATSGESKRFVHSSLEKGTVWDVVVFSPEEGQFALLIRDITEERRLERLIRQTEKLRSLGELTGGISNDFLAYFQAVSGYGETLREDSSDPSARVIGSRIIDVSERALSLIRKLLAFSKKGDVDFCPVDVHDVLLKLRGLFSHGFEEGPEVKLYLKAPIGRVLGDEGQLYNAFMNLMLNAKEADPDGDAVTVYTGFARLNEESCADLLGDPSPGDYIRISVEDHGSGIRRSDLSRIMEPFFSTKMNSIGMGLPEVFGIVRSHGGGLSIETEERKGTTFSLYLPLFKEEYGGSSFEGSDSVLEDSGRSRDFKPVRIVCSLEESLLGHRPRESRLALEEMVDRGDLSLEDAERVGLMIEEYRFEEALRFLNEEGGE</sequence>
<dbReference type="PANTHER" id="PTHR43065">
    <property type="entry name" value="SENSOR HISTIDINE KINASE"/>
    <property type="match status" value="1"/>
</dbReference>
<evidence type="ECO:0000259" key="11">
    <source>
        <dbReference type="PROSITE" id="PS50113"/>
    </source>
</evidence>
<dbReference type="SUPFAM" id="SSF55785">
    <property type="entry name" value="PYP-like sensor domain (PAS domain)"/>
    <property type="match status" value="3"/>
</dbReference>
<dbReference type="InterPro" id="IPR005467">
    <property type="entry name" value="His_kinase_dom"/>
</dbReference>
<feature type="domain" description="PAS" evidence="10">
    <location>
        <begin position="26"/>
        <end position="77"/>
    </location>
</feature>
<keyword evidence="6" id="KW-0418">Kinase</keyword>
<dbReference type="Gene3D" id="3.30.450.20">
    <property type="entry name" value="PAS domain"/>
    <property type="match status" value="3"/>
</dbReference>
<keyword evidence="4" id="KW-0808">Transferase</keyword>
<dbReference type="PANTHER" id="PTHR43065:SF42">
    <property type="entry name" value="TWO-COMPONENT SENSOR PPRA"/>
    <property type="match status" value="1"/>
</dbReference>
<dbReference type="Pfam" id="PF13426">
    <property type="entry name" value="PAS_9"/>
    <property type="match status" value="2"/>
</dbReference>
<keyword evidence="3" id="KW-0597">Phosphoprotein</keyword>
<feature type="domain" description="PAS" evidence="10">
    <location>
        <begin position="130"/>
        <end position="205"/>
    </location>
</feature>
<evidence type="ECO:0000259" key="9">
    <source>
        <dbReference type="PROSITE" id="PS50109"/>
    </source>
</evidence>
<dbReference type="InterPro" id="IPR000014">
    <property type="entry name" value="PAS"/>
</dbReference>
<dbReference type="InterPro" id="IPR013767">
    <property type="entry name" value="PAS_fold"/>
</dbReference>
<dbReference type="Gene3D" id="3.30.565.10">
    <property type="entry name" value="Histidine kinase-like ATPase, C-terminal domain"/>
    <property type="match status" value="1"/>
</dbReference>
<keyword evidence="8" id="KW-0902">Two-component regulatory system</keyword>
<dbReference type="SMART" id="SM00091">
    <property type="entry name" value="PAS"/>
    <property type="match status" value="3"/>
</dbReference>
<dbReference type="PRINTS" id="PR00344">
    <property type="entry name" value="BCTRLSENSOR"/>
</dbReference>
<keyword evidence="13" id="KW-1185">Reference proteome</keyword>
<evidence type="ECO:0000256" key="7">
    <source>
        <dbReference type="ARBA" id="ARBA00022840"/>
    </source>
</evidence>
<proteinExistence type="predicted"/>
<evidence type="ECO:0000256" key="1">
    <source>
        <dbReference type="ARBA" id="ARBA00000085"/>
    </source>
</evidence>
<evidence type="ECO:0000256" key="8">
    <source>
        <dbReference type="ARBA" id="ARBA00023012"/>
    </source>
</evidence>
<accession>A0ABS9EN62</accession>
<evidence type="ECO:0000256" key="6">
    <source>
        <dbReference type="ARBA" id="ARBA00022777"/>
    </source>
</evidence>
<evidence type="ECO:0000313" key="12">
    <source>
        <dbReference type="EMBL" id="MCF4142605.1"/>
    </source>
</evidence>
<dbReference type="PROSITE" id="PS50109">
    <property type="entry name" value="HIS_KIN"/>
    <property type="match status" value="1"/>
</dbReference>
<dbReference type="Pfam" id="PF02518">
    <property type="entry name" value="HATPase_c"/>
    <property type="match status" value="1"/>
</dbReference>
<dbReference type="RefSeq" id="WP_236099328.1">
    <property type="nucleotide sequence ID" value="NZ_JAKGUD010000006.1"/>
</dbReference>
<feature type="domain" description="Histidine kinase" evidence="9">
    <location>
        <begin position="396"/>
        <end position="617"/>
    </location>
</feature>